<dbReference type="STRING" id="629741.GCWU000324_01992"/>
<evidence type="ECO:0000313" key="1">
    <source>
        <dbReference type="EMBL" id="EEP67742.1"/>
    </source>
</evidence>
<dbReference type="Proteomes" id="UP000003009">
    <property type="component" value="Unassembled WGS sequence"/>
</dbReference>
<sequence>MICISGSLKDIGVKKWRLRCHLCAVYVLREACTVSLRLSDCQMGFGGVLL</sequence>
<evidence type="ECO:0000313" key="2">
    <source>
        <dbReference type="Proteomes" id="UP000003009"/>
    </source>
</evidence>
<keyword evidence="2" id="KW-1185">Reference proteome</keyword>
<dbReference type="HOGENOM" id="CLU_3118782_0_0_4"/>
<protein>
    <submittedName>
        <fullName evidence="1">Uncharacterized protein</fullName>
    </submittedName>
</protein>
<comment type="caution">
    <text evidence="1">The sequence shown here is derived from an EMBL/GenBank/DDBJ whole genome shotgun (WGS) entry which is preliminary data.</text>
</comment>
<proteinExistence type="predicted"/>
<organism evidence="1 2">
    <name type="scientific">Kingella oralis ATCC 51147</name>
    <dbReference type="NCBI Taxonomy" id="629741"/>
    <lineage>
        <taxon>Bacteria</taxon>
        <taxon>Pseudomonadati</taxon>
        <taxon>Pseudomonadota</taxon>
        <taxon>Betaproteobacteria</taxon>
        <taxon>Neisseriales</taxon>
        <taxon>Neisseriaceae</taxon>
        <taxon>Kingella</taxon>
    </lineage>
</organism>
<gene>
    <name evidence="1" type="ORF">GCWU000324_01992</name>
</gene>
<name>C4GIX0_9NEIS</name>
<reference evidence="1" key="1">
    <citation type="submission" date="2009-04" db="EMBL/GenBank/DDBJ databases">
        <authorList>
            <person name="Weinstock G."/>
            <person name="Sodergren E."/>
            <person name="Clifton S."/>
            <person name="Fulton L."/>
            <person name="Fulton B."/>
            <person name="Courtney L."/>
            <person name="Fronick C."/>
            <person name="Harrison M."/>
            <person name="Strong C."/>
            <person name="Farmer C."/>
            <person name="Delahaunty K."/>
            <person name="Markovic C."/>
            <person name="Hall O."/>
            <person name="Minx P."/>
            <person name="Tomlinson C."/>
            <person name="Mitreva M."/>
            <person name="Nelson J."/>
            <person name="Hou S."/>
            <person name="Wollam A."/>
            <person name="Pepin K.H."/>
            <person name="Johnson M."/>
            <person name="Bhonagiri V."/>
            <person name="Nash W.E."/>
            <person name="Warren W."/>
            <person name="Chinwalla A."/>
            <person name="Mardis E.R."/>
            <person name="Wilson R.K."/>
        </authorList>
    </citation>
    <scope>NUCLEOTIDE SEQUENCE [LARGE SCALE GENOMIC DNA]</scope>
    <source>
        <strain evidence="1">ATCC 51147</strain>
    </source>
</reference>
<accession>C4GIX0</accession>
<dbReference type="AlphaFoldDB" id="C4GIX0"/>
<dbReference type="EMBL" id="ACJW02000003">
    <property type="protein sequence ID" value="EEP67742.1"/>
    <property type="molecule type" value="Genomic_DNA"/>
</dbReference>